<dbReference type="InterPro" id="IPR010998">
    <property type="entry name" value="Integrase_recombinase_N"/>
</dbReference>
<evidence type="ECO:0000256" key="2">
    <source>
        <dbReference type="ARBA" id="ARBA00023172"/>
    </source>
</evidence>
<gene>
    <name evidence="5" type="ORF">DX873_15800</name>
</gene>
<dbReference type="GO" id="GO:0003677">
    <property type="term" value="F:DNA binding"/>
    <property type="evidence" value="ECO:0007669"/>
    <property type="project" value="UniProtKB-KW"/>
</dbReference>
<dbReference type="RefSeq" id="WP_116185452.1">
    <property type="nucleotide sequence ID" value="NZ_QTJX01000004.1"/>
</dbReference>
<evidence type="ECO:0000259" key="4">
    <source>
        <dbReference type="Pfam" id="PF13102"/>
    </source>
</evidence>
<name>A0A371JMU9_9FLAO</name>
<reference evidence="5 6" key="1">
    <citation type="submission" date="2018-08" db="EMBL/GenBank/DDBJ databases">
        <title>Muricauda nanhaiensis sp. nov., isolated from seawater of the South China Sea.</title>
        <authorList>
            <person name="Dang Y."/>
        </authorList>
    </citation>
    <scope>NUCLEOTIDE SEQUENCE [LARGE SCALE GENOMIC DNA]</scope>
    <source>
        <strain evidence="5 6">SM1704</strain>
    </source>
</reference>
<dbReference type="GO" id="GO:0015074">
    <property type="term" value="P:DNA integration"/>
    <property type="evidence" value="ECO:0007669"/>
    <property type="project" value="InterPro"/>
</dbReference>
<keyword evidence="6" id="KW-1185">Reference proteome</keyword>
<dbReference type="InterPro" id="IPR025269">
    <property type="entry name" value="SAM-like_dom"/>
</dbReference>
<keyword evidence="3" id="KW-0175">Coiled coil</keyword>
<dbReference type="EMBL" id="QTJX01000004">
    <property type="protein sequence ID" value="RDY58463.1"/>
    <property type="molecule type" value="Genomic_DNA"/>
</dbReference>
<keyword evidence="1" id="KW-0238">DNA-binding</keyword>
<dbReference type="Pfam" id="PF13102">
    <property type="entry name" value="Phage_int_SAM_5"/>
    <property type="match status" value="1"/>
</dbReference>
<proteinExistence type="predicted"/>
<protein>
    <recommendedName>
        <fullName evidence="4">Phage integrase SAM-like domain-containing protein</fullName>
    </recommendedName>
</protein>
<dbReference type="InterPro" id="IPR011010">
    <property type="entry name" value="DNA_brk_join_enz"/>
</dbReference>
<dbReference type="AlphaFoldDB" id="A0A371JMU9"/>
<dbReference type="OrthoDB" id="1231702at2"/>
<feature type="coiled-coil region" evidence="3">
    <location>
        <begin position="95"/>
        <end position="122"/>
    </location>
</feature>
<dbReference type="Gene3D" id="1.10.443.10">
    <property type="entry name" value="Intergrase catalytic core"/>
    <property type="match status" value="1"/>
</dbReference>
<keyword evidence="2" id="KW-0233">DNA recombination</keyword>
<evidence type="ECO:0000256" key="1">
    <source>
        <dbReference type="ARBA" id="ARBA00023125"/>
    </source>
</evidence>
<evidence type="ECO:0000256" key="3">
    <source>
        <dbReference type="SAM" id="Coils"/>
    </source>
</evidence>
<dbReference type="InterPro" id="IPR013762">
    <property type="entry name" value="Integrase-like_cat_sf"/>
</dbReference>
<dbReference type="Gene3D" id="1.10.150.130">
    <property type="match status" value="1"/>
</dbReference>
<evidence type="ECO:0000313" key="6">
    <source>
        <dbReference type="Proteomes" id="UP000261828"/>
    </source>
</evidence>
<dbReference type="GO" id="GO:0006310">
    <property type="term" value="P:DNA recombination"/>
    <property type="evidence" value="ECO:0007669"/>
    <property type="project" value="UniProtKB-KW"/>
</dbReference>
<organism evidence="5 6">
    <name type="scientific">Flagellimonas nanhaiensis</name>
    <dbReference type="NCBI Taxonomy" id="2292706"/>
    <lineage>
        <taxon>Bacteria</taxon>
        <taxon>Pseudomonadati</taxon>
        <taxon>Bacteroidota</taxon>
        <taxon>Flavobacteriia</taxon>
        <taxon>Flavobacteriales</taxon>
        <taxon>Flavobacteriaceae</taxon>
        <taxon>Flagellimonas</taxon>
    </lineage>
</organism>
<accession>A0A371JMU9</accession>
<evidence type="ECO:0000313" key="5">
    <source>
        <dbReference type="EMBL" id="RDY58463.1"/>
    </source>
</evidence>
<feature type="domain" description="Phage integrase SAM-like" evidence="4">
    <location>
        <begin position="120"/>
        <end position="207"/>
    </location>
</feature>
<dbReference type="Proteomes" id="UP000261828">
    <property type="component" value="Unassembled WGS sequence"/>
</dbReference>
<dbReference type="SUPFAM" id="SSF56349">
    <property type="entry name" value="DNA breaking-rejoining enzymes"/>
    <property type="match status" value="1"/>
</dbReference>
<comment type="caution">
    <text evidence="5">The sequence shown here is derived from an EMBL/GenBank/DDBJ whole genome shotgun (WGS) entry which is preliminary data.</text>
</comment>
<sequence>MGTRAEIILDTRRETKKGFPIKIRVYNNGIKYLPLNEYSASIHWGKNGLLKSHPDYKRLKKKLLDREIRLIEEVEHCREHNFNLQQSFDYIKTGLKEKESRIEQLKRELRLLEAESQAMLFEFWDEFIIEREKRKKSIKAFVETKKQLMDFTLQEDMPINDVTYEFLNEFATYKLSGGCGPGGLSFYLRTFRTVYLAAQKRESLNIKSTNPFKGLIDETVSKDPVQMSREEMNKWKQWTPHASTTKTAREKVIRRKDMWLFQFYIGGHDFIDIARLEWKTNIRDGRIRFKRYKNRQHPAGGPLVDNILISEALEIIKKYGTPDRDRVFSFIPEPKDEVSYQHYINNTRRALRKISLQLGLNDIMLTKSPRYIFKTWSDRHQLHVASIEQIQGHASQRVSSRYGARLPNKVIDEVLIKVIQ</sequence>